<protein>
    <submittedName>
        <fullName evidence="1">Uncharacterized protein</fullName>
    </submittedName>
</protein>
<keyword evidence="2" id="KW-1185">Reference proteome</keyword>
<sequence length="155" mass="16771">MAEGGPVRYTDASECCCGPYLVSSSHIDPSSPRRLLHVLQRPPTSCFGLLAPEGLTTAEPLDDPHSLQLRVPSKIFADDASVCFCSPRDADGADVPPVRPADGPAADDLSQSADILSPSHANWRTDVVLQGFMLLRDVLRRMLWTHRIVAAVDPK</sequence>
<evidence type="ECO:0000313" key="1">
    <source>
        <dbReference type="EMBL" id="KAJ3013899.1"/>
    </source>
</evidence>
<accession>A0ACC1Q994</accession>
<organism evidence="1 2">
    <name type="scientific">Trametes sanguinea</name>
    <dbReference type="NCBI Taxonomy" id="158606"/>
    <lineage>
        <taxon>Eukaryota</taxon>
        <taxon>Fungi</taxon>
        <taxon>Dikarya</taxon>
        <taxon>Basidiomycota</taxon>
        <taxon>Agaricomycotina</taxon>
        <taxon>Agaricomycetes</taxon>
        <taxon>Polyporales</taxon>
        <taxon>Polyporaceae</taxon>
        <taxon>Trametes</taxon>
    </lineage>
</organism>
<comment type="caution">
    <text evidence="1">The sequence shown here is derived from an EMBL/GenBank/DDBJ whole genome shotgun (WGS) entry which is preliminary data.</text>
</comment>
<dbReference type="EMBL" id="JANSHE010000241">
    <property type="protein sequence ID" value="KAJ3013899.1"/>
    <property type="molecule type" value="Genomic_DNA"/>
</dbReference>
<reference evidence="1" key="1">
    <citation type="submission" date="2022-08" db="EMBL/GenBank/DDBJ databases">
        <title>Genome Sequence of Pycnoporus sanguineus.</title>
        <authorList>
            <person name="Buettner E."/>
        </authorList>
    </citation>
    <scope>NUCLEOTIDE SEQUENCE</scope>
    <source>
        <strain evidence="1">CG-C14</strain>
    </source>
</reference>
<gene>
    <name evidence="1" type="ORF">NUW54_g1457</name>
</gene>
<proteinExistence type="predicted"/>
<dbReference type="Proteomes" id="UP001144978">
    <property type="component" value="Unassembled WGS sequence"/>
</dbReference>
<name>A0ACC1Q994_9APHY</name>
<evidence type="ECO:0000313" key="2">
    <source>
        <dbReference type="Proteomes" id="UP001144978"/>
    </source>
</evidence>